<dbReference type="SUPFAM" id="SSF51338">
    <property type="entry name" value="Composite domain of metallo-dependent hydrolases"/>
    <property type="match status" value="1"/>
</dbReference>
<dbReference type="InterPro" id="IPR033932">
    <property type="entry name" value="YtcJ-like"/>
</dbReference>
<feature type="domain" description="Amidohydrolase 3" evidence="1">
    <location>
        <begin position="97"/>
        <end position="570"/>
    </location>
</feature>
<dbReference type="SUPFAM" id="SSF51556">
    <property type="entry name" value="Metallo-dependent hydrolases"/>
    <property type="match status" value="1"/>
</dbReference>
<dbReference type="CDD" id="cd01300">
    <property type="entry name" value="YtcJ_like"/>
    <property type="match status" value="1"/>
</dbReference>
<dbReference type="InterPro" id="IPR013108">
    <property type="entry name" value="Amidohydro_3"/>
</dbReference>
<dbReference type="Gene3D" id="2.30.40.10">
    <property type="entry name" value="Urease, subunit C, domain 1"/>
    <property type="match status" value="1"/>
</dbReference>
<name>A0A396RTM4_9SPHN</name>
<gene>
    <name evidence="2" type="ORF">D1610_03420</name>
</gene>
<evidence type="ECO:0000313" key="2">
    <source>
        <dbReference type="EMBL" id="RHW19476.1"/>
    </source>
</evidence>
<keyword evidence="3" id="KW-1185">Reference proteome</keyword>
<protein>
    <submittedName>
        <fullName evidence="2">Amidohydrolase</fullName>
    </submittedName>
</protein>
<dbReference type="InterPro" id="IPR032466">
    <property type="entry name" value="Metal_Hydrolase"/>
</dbReference>
<evidence type="ECO:0000313" key="3">
    <source>
        <dbReference type="Proteomes" id="UP000266693"/>
    </source>
</evidence>
<dbReference type="Gene3D" id="3.20.20.140">
    <property type="entry name" value="Metal-dependent hydrolases"/>
    <property type="match status" value="1"/>
</dbReference>
<sequence length="574" mass="61184">MFSTVAPAKAGAAGRTRRSRFATNPAAPAFAGATILALLLATPALADGLIDNVNGITLDEQGRVQRFTGLVIGDDGKVKALLDRRDKRPKELDWREDGRGQTLIPGLIDAHGHVLGLGFQATSLDLSGTKSLAEAQAAIKAWADANPSGSWIVGRGWNQEAWGLGRFPTAADIDAVVPDRPVWLERVDGHAGWANSAALRAAGVTAKSVSPAGGRIEKTAAGAPGGVFVDAAMQLVQKAVPQPLPRERDAALVKAQDILLSSGVTATADMGTSPQDWAAIRRLGDAGGLRIRIFSYADSLDTLTTIAGNGPTRWLYGDRLRMGGVKLYADGALGSRGAWLKAPYADAPKETGLGFLTDDQLQNQMSRAAMDKFQVAIHAIGDRANSQALDAIDELSQTYKGDLRWRIEHAQIVDPVDIPRLARAGTIASMQPVHQTSDWRMAEARLGPNRLVGAYAWRSVLDGGGRLAFGSDYPVENPNPFVGWAVAISRVDAQGQPPGGWYPQQAVTREQALKAFTIDAAYASFAETKVGRLAPGMQADFLLLANDPLLASPGELRAMRPNETWVGGKRMFKR</sequence>
<dbReference type="GO" id="GO:0016810">
    <property type="term" value="F:hydrolase activity, acting on carbon-nitrogen (but not peptide) bonds"/>
    <property type="evidence" value="ECO:0007669"/>
    <property type="project" value="InterPro"/>
</dbReference>
<dbReference type="EMBL" id="QWLV01000001">
    <property type="protein sequence ID" value="RHW19476.1"/>
    <property type="molecule type" value="Genomic_DNA"/>
</dbReference>
<accession>A0A396RTM4</accession>
<dbReference type="AlphaFoldDB" id="A0A396RTM4"/>
<dbReference type="PANTHER" id="PTHR22642">
    <property type="entry name" value="IMIDAZOLONEPROPIONASE"/>
    <property type="match status" value="1"/>
</dbReference>
<dbReference type="InterPro" id="IPR011059">
    <property type="entry name" value="Metal-dep_hydrolase_composite"/>
</dbReference>
<dbReference type="PANTHER" id="PTHR22642:SF2">
    <property type="entry name" value="PROTEIN LONG AFTER FAR-RED 3"/>
    <property type="match status" value="1"/>
</dbReference>
<dbReference type="Proteomes" id="UP000266693">
    <property type="component" value="Unassembled WGS sequence"/>
</dbReference>
<dbReference type="Pfam" id="PF07969">
    <property type="entry name" value="Amidohydro_3"/>
    <property type="match status" value="1"/>
</dbReference>
<organism evidence="2 3">
    <name type="scientific">Sphingomonas gilva</name>
    <dbReference type="NCBI Taxonomy" id="2305907"/>
    <lineage>
        <taxon>Bacteria</taxon>
        <taxon>Pseudomonadati</taxon>
        <taxon>Pseudomonadota</taxon>
        <taxon>Alphaproteobacteria</taxon>
        <taxon>Sphingomonadales</taxon>
        <taxon>Sphingomonadaceae</taxon>
        <taxon>Sphingomonas</taxon>
    </lineage>
</organism>
<evidence type="ECO:0000259" key="1">
    <source>
        <dbReference type="Pfam" id="PF07969"/>
    </source>
</evidence>
<comment type="caution">
    <text evidence="2">The sequence shown here is derived from an EMBL/GenBank/DDBJ whole genome shotgun (WGS) entry which is preliminary data.</text>
</comment>
<keyword evidence="2" id="KW-0378">Hydrolase</keyword>
<dbReference type="OrthoDB" id="9811399at2"/>
<reference evidence="2 3" key="1">
    <citation type="submission" date="2018-08" db="EMBL/GenBank/DDBJ databases">
        <title>The multiple taxonomic identification of Sphingomonas gilva.</title>
        <authorList>
            <person name="Zhu D."/>
            <person name="Zheng S."/>
        </authorList>
    </citation>
    <scope>NUCLEOTIDE SEQUENCE [LARGE SCALE GENOMIC DNA]</scope>
    <source>
        <strain evidence="2 3">ZDH117</strain>
    </source>
</reference>
<proteinExistence type="predicted"/>
<dbReference type="Gene3D" id="3.10.310.70">
    <property type="match status" value="1"/>
</dbReference>